<proteinExistence type="predicted"/>
<sequence length="124" mass="13841">MTDSQSMSSLINRAGFSIPTIDTDEITVQYPSIFELMDDLRSMGESNAVINRRTFLKRDTLLAAASIYESMYGTKNEETGETVIPATFQIIYSIGWRPDSSQPKPLKRGSAKQNLKDVLSNQAQ</sequence>
<keyword evidence="2" id="KW-1185">Reference proteome</keyword>
<evidence type="ECO:0000313" key="1">
    <source>
        <dbReference type="EMBL" id="KAI7961625.1"/>
    </source>
</evidence>
<dbReference type="Proteomes" id="UP001060170">
    <property type="component" value="Chromosome 2"/>
</dbReference>
<name>A0ACC0EVY1_9BASI</name>
<reference evidence="2" key="1">
    <citation type="journal article" date="2018" name="BMC Genomics">
        <title>Genomic insights into host adaptation between the wheat stripe rust pathogen (Puccinia striiformis f. sp. tritici) and the barley stripe rust pathogen (Puccinia striiformis f. sp. hordei).</title>
        <authorList>
            <person name="Xia C."/>
            <person name="Wang M."/>
            <person name="Yin C."/>
            <person name="Cornejo O.E."/>
            <person name="Hulbert S.H."/>
            <person name="Chen X."/>
        </authorList>
    </citation>
    <scope>NUCLEOTIDE SEQUENCE [LARGE SCALE GENOMIC DNA]</scope>
    <source>
        <strain evidence="2">93-210</strain>
    </source>
</reference>
<evidence type="ECO:0000313" key="2">
    <source>
        <dbReference type="Proteomes" id="UP001060170"/>
    </source>
</evidence>
<comment type="caution">
    <text evidence="1">The sequence shown here is derived from an EMBL/GenBank/DDBJ whole genome shotgun (WGS) entry which is preliminary data.</text>
</comment>
<organism evidence="1 2">
    <name type="scientific">Puccinia striiformis f. sp. tritici</name>
    <dbReference type="NCBI Taxonomy" id="168172"/>
    <lineage>
        <taxon>Eukaryota</taxon>
        <taxon>Fungi</taxon>
        <taxon>Dikarya</taxon>
        <taxon>Basidiomycota</taxon>
        <taxon>Pucciniomycotina</taxon>
        <taxon>Pucciniomycetes</taxon>
        <taxon>Pucciniales</taxon>
        <taxon>Pucciniaceae</taxon>
        <taxon>Puccinia</taxon>
    </lineage>
</organism>
<gene>
    <name evidence="1" type="ORF">MJO28_002114</name>
</gene>
<protein>
    <submittedName>
        <fullName evidence="1">Uncharacterized protein</fullName>
    </submittedName>
</protein>
<dbReference type="EMBL" id="CM045866">
    <property type="protein sequence ID" value="KAI7961625.1"/>
    <property type="molecule type" value="Genomic_DNA"/>
</dbReference>
<accession>A0ACC0EVY1</accession>
<reference evidence="1 2" key="3">
    <citation type="journal article" date="2022" name="Microbiol. Spectr.">
        <title>Folding features and dynamics of 3D genome architecture in plant fungal pathogens.</title>
        <authorList>
            <person name="Xia C."/>
        </authorList>
    </citation>
    <scope>NUCLEOTIDE SEQUENCE [LARGE SCALE GENOMIC DNA]</scope>
    <source>
        <strain evidence="1 2">93-210</strain>
    </source>
</reference>
<reference evidence="2" key="2">
    <citation type="journal article" date="2018" name="Mol. Plant Microbe Interact.">
        <title>Genome sequence resources for the wheat stripe rust pathogen (Puccinia striiformis f. sp. tritici) and the barley stripe rust pathogen (Puccinia striiformis f. sp. hordei).</title>
        <authorList>
            <person name="Xia C."/>
            <person name="Wang M."/>
            <person name="Yin C."/>
            <person name="Cornejo O.E."/>
            <person name="Hulbert S.H."/>
            <person name="Chen X."/>
        </authorList>
    </citation>
    <scope>NUCLEOTIDE SEQUENCE [LARGE SCALE GENOMIC DNA]</scope>
    <source>
        <strain evidence="2">93-210</strain>
    </source>
</reference>